<accession>A0ABN6MNB4</accession>
<evidence type="ECO:0000313" key="2">
    <source>
        <dbReference type="Proteomes" id="UP001162891"/>
    </source>
</evidence>
<evidence type="ECO:0008006" key="3">
    <source>
        <dbReference type="Google" id="ProtNLM"/>
    </source>
</evidence>
<dbReference type="EMBL" id="AP025591">
    <property type="protein sequence ID" value="BDG02465.1"/>
    <property type="molecule type" value="Genomic_DNA"/>
</dbReference>
<organism evidence="1 2">
    <name type="scientific">Anaeromyxobacter oryzae</name>
    <dbReference type="NCBI Taxonomy" id="2918170"/>
    <lineage>
        <taxon>Bacteria</taxon>
        <taxon>Pseudomonadati</taxon>
        <taxon>Myxococcota</taxon>
        <taxon>Myxococcia</taxon>
        <taxon>Myxococcales</taxon>
        <taxon>Cystobacterineae</taxon>
        <taxon>Anaeromyxobacteraceae</taxon>
        <taxon>Anaeromyxobacter</taxon>
    </lineage>
</organism>
<proteinExistence type="predicted"/>
<reference evidence="2" key="1">
    <citation type="journal article" date="2022" name="Int. J. Syst. Evol. Microbiol.">
        <title>Anaeromyxobacter oryzae sp. nov., Anaeromyxobacter diazotrophicus sp. nov. and Anaeromyxobacter paludicola sp. nov., isolated from paddy soils.</title>
        <authorList>
            <person name="Itoh H."/>
            <person name="Xu Z."/>
            <person name="Mise K."/>
            <person name="Masuda Y."/>
            <person name="Ushijima N."/>
            <person name="Hayakawa C."/>
            <person name="Shiratori Y."/>
            <person name="Senoo K."/>
        </authorList>
    </citation>
    <scope>NUCLEOTIDE SEQUENCE [LARGE SCALE GENOMIC DNA]</scope>
    <source>
        <strain evidence="2">Red232</strain>
    </source>
</reference>
<dbReference type="RefSeq" id="WP_248360131.1">
    <property type="nucleotide sequence ID" value="NZ_AP025591.1"/>
</dbReference>
<name>A0ABN6MNB4_9BACT</name>
<evidence type="ECO:0000313" key="1">
    <source>
        <dbReference type="EMBL" id="BDG02465.1"/>
    </source>
</evidence>
<sequence>MRSRAVLVGILVALLPAAAAITWFARHVRSREIASGVHRGSEVAALDPARVVRLRVEVRGRSVTAVRSPDGWRGEGTVVSGPQVDAVLARLAALRRRGTLARVDALREELGAYGLVRPRARVEATLDDGRALAWAVGEETGRDGAAFLLAPDETVVIAAQEPVAALEAALAALAGTAIPPASRMDVPDIRTPAPASSGSRR</sequence>
<dbReference type="Proteomes" id="UP001162891">
    <property type="component" value="Chromosome"/>
</dbReference>
<protein>
    <recommendedName>
        <fullName evidence="3">DUF4340 domain-containing protein</fullName>
    </recommendedName>
</protein>
<keyword evidence="2" id="KW-1185">Reference proteome</keyword>
<gene>
    <name evidence="1" type="ORF">AMOR_14610</name>
</gene>